<name>A0A7T7V3C4_9FLAO</name>
<reference evidence="1 2" key="1">
    <citation type="submission" date="2020-12" db="EMBL/GenBank/DDBJ databases">
        <title>FDA dAtabase for Regulatory Grade micrObial Sequences (FDA-ARGOS): Supporting development and validation of Infectious Disease Dx tests.</title>
        <authorList>
            <person name="Kerrigan L."/>
            <person name="Long C."/>
            <person name="Tallon L."/>
            <person name="Sadzewicz L."/>
            <person name="Zhao X."/>
            <person name="Boylan J."/>
            <person name="Ott S."/>
            <person name="Bowen H."/>
            <person name="Vavikolanu K."/>
            <person name="Mehta A."/>
            <person name="Aluvathingal J."/>
            <person name="Nadendla S."/>
            <person name="Yan Y."/>
            <person name="Sichtig H."/>
        </authorList>
    </citation>
    <scope>NUCLEOTIDE SEQUENCE [LARGE SCALE GENOMIC DNA]</scope>
    <source>
        <strain evidence="1 2">FDAARGOS_1031</strain>
    </source>
</reference>
<evidence type="ECO:0000313" key="1">
    <source>
        <dbReference type="EMBL" id="QQN61133.1"/>
    </source>
</evidence>
<dbReference type="KEGG" id="egm:AYC65_02985"/>
<gene>
    <name evidence="1" type="ORF">I6H88_13910</name>
</gene>
<dbReference type="RefSeq" id="WP_034871251.1">
    <property type="nucleotide sequence ID" value="NZ_CBCSDR010000005.1"/>
</dbReference>
<accession>A0A7T7V3C4</accession>
<dbReference type="Proteomes" id="UP000595426">
    <property type="component" value="Chromosome"/>
</dbReference>
<proteinExistence type="predicted"/>
<dbReference type="EMBL" id="CP067018">
    <property type="protein sequence ID" value="QQN61133.1"/>
    <property type="molecule type" value="Genomic_DNA"/>
</dbReference>
<dbReference type="GeneID" id="93131848"/>
<dbReference type="AlphaFoldDB" id="A0A7T7V3C4"/>
<sequence length="133" mass="15138">MMKTVIDGKDWILELLNAKKPNISGKIYVDKRVTTNTEDIVINSLTMTGTQMQNGVFNVNCYVPNLSVNNGGSIVQVPNKKRLKEIASQVYEILEKVYSNQKYNLSVENHIQLEEPTENANYINFRVILNAFN</sequence>
<organism evidence="1 2">
    <name type="scientific">Elizabethkingia bruuniana</name>
    <dbReference type="NCBI Taxonomy" id="1756149"/>
    <lineage>
        <taxon>Bacteria</taxon>
        <taxon>Pseudomonadati</taxon>
        <taxon>Bacteroidota</taxon>
        <taxon>Flavobacteriia</taxon>
        <taxon>Flavobacteriales</taxon>
        <taxon>Weeksellaceae</taxon>
        <taxon>Elizabethkingia</taxon>
    </lineage>
</organism>
<dbReference type="OrthoDB" id="1262402at2"/>
<keyword evidence="2" id="KW-1185">Reference proteome</keyword>
<evidence type="ECO:0000313" key="2">
    <source>
        <dbReference type="Proteomes" id="UP000595426"/>
    </source>
</evidence>
<protein>
    <submittedName>
        <fullName evidence="1">Uncharacterized protein</fullName>
    </submittedName>
</protein>